<evidence type="ECO:0000256" key="7">
    <source>
        <dbReference type="PIRSR" id="PIRSR639901-1"/>
    </source>
</evidence>
<evidence type="ECO:0000256" key="4">
    <source>
        <dbReference type="ARBA" id="ARBA00022679"/>
    </source>
</evidence>
<proteinExistence type="inferred from homology"/>
<keyword evidence="8" id="KW-0448">Lipopolysaccharide biosynthesis</keyword>
<dbReference type="EMBL" id="NKXO01000021">
    <property type="protein sequence ID" value="PKQ68954.1"/>
    <property type="molecule type" value="Genomic_DNA"/>
</dbReference>
<dbReference type="OrthoDB" id="9789797at2"/>
<evidence type="ECO:0000313" key="11">
    <source>
        <dbReference type="Proteomes" id="UP000233387"/>
    </source>
</evidence>
<evidence type="ECO:0000256" key="8">
    <source>
        <dbReference type="RuleBase" id="RU365103"/>
    </source>
</evidence>
<evidence type="ECO:0000256" key="5">
    <source>
        <dbReference type="ARBA" id="ARBA00031445"/>
    </source>
</evidence>
<dbReference type="GO" id="GO:0009245">
    <property type="term" value="P:lipid A biosynthetic process"/>
    <property type="evidence" value="ECO:0007669"/>
    <property type="project" value="TreeGrafter"/>
</dbReference>
<sequence length="415" mass="48782">MQVWLYNLVTRCYFWCIQIAAIFGNKKAQLWKKGRKDIWGTLQSKISKHKQKVWFHCASLGEFEQARPVLEKFREKYPDFQIVLTFYSPSGYEVRKNYDKADLITYLPTDTPDNALNFLSIVQPKLIFWTKYEFWYHFLHTAKQKNIPVVLFSAIFRKEQLFFKPYGSLHRKMLACFAHIFVQNENSLQLLQGLHIPFVSLAGDTRFDRVAQILQEKHETNFSKVTQFKNNTPLLIVGSAWQEDLAVIEKFLQRFQKPLKIIVAPHEIHENEIRNLQKKYNALLYTELAEENSPQKYKLLIINTIGILSALYRYADFAFVGGAYKQGLHNILEPATFGLPIFFGNKAFQKFQEAQDLLALQTAWSIADENELLVKFEKLYQDKLFYQQCKKATQNYVQKNIGATEKIMQLVEKWI</sequence>
<evidence type="ECO:0000313" key="10">
    <source>
        <dbReference type="EMBL" id="PKQ68954.1"/>
    </source>
</evidence>
<comment type="caution">
    <text evidence="10">The sequence shown here is derived from an EMBL/GenBank/DDBJ whole genome shotgun (WGS) entry which is preliminary data.</text>
</comment>
<accession>A0A2N3IF36</accession>
<comment type="function">
    <text evidence="8">Involved in lipopolysaccharide (LPS) biosynthesis. Catalyzes the transfer of 3-deoxy-D-manno-octulosonate (Kdo) residue(s) from CMP-Kdo to lipid IV(A), the tetraacyldisaccharide-1,4'-bisphosphate precursor of lipid A.</text>
</comment>
<evidence type="ECO:0000256" key="2">
    <source>
        <dbReference type="ARBA" id="ARBA00012621"/>
    </source>
</evidence>
<dbReference type="Pfam" id="PF04413">
    <property type="entry name" value="Glycos_transf_N"/>
    <property type="match status" value="1"/>
</dbReference>
<dbReference type="Gene3D" id="3.40.50.2000">
    <property type="entry name" value="Glycogen Phosphorylase B"/>
    <property type="match status" value="1"/>
</dbReference>
<organism evidence="10 11">
    <name type="scientific">Raineya orbicola</name>
    <dbReference type="NCBI Taxonomy" id="2016530"/>
    <lineage>
        <taxon>Bacteria</taxon>
        <taxon>Pseudomonadati</taxon>
        <taxon>Bacteroidota</taxon>
        <taxon>Cytophagia</taxon>
        <taxon>Cytophagales</taxon>
        <taxon>Raineyaceae</taxon>
        <taxon>Raineya</taxon>
    </lineage>
</organism>
<comment type="pathway">
    <text evidence="1 8">Bacterial outer membrane biogenesis; LPS core biosynthesis.</text>
</comment>
<dbReference type="RefSeq" id="WP_101358752.1">
    <property type="nucleotide sequence ID" value="NZ_NKXO01000021.1"/>
</dbReference>
<dbReference type="PANTHER" id="PTHR42755">
    <property type="entry name" value="3-DEOXY-MANNO-OCTULOSONATE CYTIDYLYLTRANSFERASE"/>
    <property type="match status" value="1"/>
</dbReference>
<dbReference type="UniPathway" id="UPA00958"/>
<keyword evidence="8" id="KW-0472">Membrane</keyword>
<dbReference type="AlphaFoldDB" id="A0A2N3IF36"/>
<keyword evidence="4 8" id="KW-0808">Transferase</keyword>
<dbReference type="SUPFAM" id="SSF53756">
    <property type="entry name" value="UDP-Glycosyltransferase/glycogen phosphorylase"/>
    <property type="match status" value="1"/>
</dbReference>
<evidence type="ECO:0000256" key="3">
    <source>
        <dbReference type="ARBA" id="ARBA00019077"/>
    </source>
</evidence>
<keyword evidence="11" id="KW-1185">Reference proteome</keyword>
<dbReference type="GO" id="GO:0009244">
    <property type="term" value="P:lipopolysaccharide core region biosynthetic process"/>
    <property type="evidence" value="ECO:0007669"/>
    <property type="project" value="UniProtKB-UniRule"/>
</dbReference>
<dbReference type="EC" id="2.4.99.12" evidence="2 8"/>
<feature type="domain" description="3-deoxy-D-manno-octulosonic-acid transferase N-terminal" evidence="9">
    <location>
        <begin position="47"/>
        <end position="208"/>
    </location>
</feature>
<comment type="catalytic activity">
    <reaction evidence="6 8">
        <text>lipid IVA (E. coli) + CMP-3-deoxy-beta-D-manno-octulosonate = alpha-Kdo-(2-&gt;6)-lipid IVA (E. coli) + CMP + H(+)</text>
        <dbReference type="Rhea" id="RHEA:28066"/>
        <dbReference type="ChEBI" id="CHEBI:15378"/>
        <dbReference type="ChEBI" id="CHEBI:58603"/>
        <dbReference type="ChEBI" id="CHEBI:60364"/>
        <dbReference type="ChEBI" id="CHEBI:60377"/>
        <dbReference type="ChEBI" id="CHEBI:85987"/>
        <dbReference type="EC" id="2.4.99.12"/>
    </reaction>
</comment>
<evidence type="ECO:0000259" key="9">
    <source>
        <dbReference type="Pfam" id="PF04413"/>
    </source>
</evidence>
<comment type="similarity">
    <text evidence="8">Belongs to the glycosyltransferase group 1 family.</text>
</comment>
<feature type="active site" description="Proton acceptor" evidence="7">
    <location>
        <position position="62"/>
    </location>
</feature>
<reference evidence="10 11" key="1">
    <citation type="submission" date="2017-06" db="EMBL/GenBank/DDBJ databases">
        <title>Raineya orbicola gen. nov., sp. nov. a slightly thermophilic bacterium of the phylum Bacteroidetes and the description of Raineyaceae fam. nov.</title>
        <authorList>
            <person name="Albuquerque L."/>
            <person name="Polonia A.R.M."/>
            <person name="Barroso C."/>
            <person name="Froufe H.J.C."/>
            <person name="Lage O."/>
            <person name="Lobo-Da-Cunha A."/>
            <person name="Egas C."/>
            <person name="Da Costa M.S."/>
        </authorList>
    </citation>
    <scope>NUCLEOTIDE SEQUENCE [LARGE SCALE GENOMIC DNA]</scope>
    <source>
        <strain evidence="10 11">SPSPC-11</strain>
    </source>
</reference>
<dbReference type="Proteomes" id="UP000233387">
    <property type="component" value="Unassembled WGS sequence"/>
</dbReference>
<comment type="subcellular location">
    <subcellularLocation>
        <location evidence="8">Cell membrane</location>
    </subcellularLocation>
</comment>
<evidence type="ECO:0000256" key="6">
    <source>
        <dbReference type="ARBA" id="ARBA00049183"/>
    </source>
</evidence>
<protein>
    <recommendedName>
        <fullName evidence="3 8">3-deoxy-D-manno-octulosonic acid transferase</fullName>
        <shortName evidence="8">Kdo transferase</shortName>
        <ecNumber evidence="2 8">2.4.99.12</ecNumber>
    </recommendedName>
    <alternativeName>
        <fullName evidence="5 8">Lipid IV(A) 3-deoxy-D-manno-octulosonic acid transferase</fullName>
    </alternativeName>
</protein>
<evidence type="ECO:0000256" key="1">
    <source>
        <dbReference type="ARBA" id="ARBA00004713"/>
    </source>
</evidence>
<dbReference type="PANTHER" id="PTHR42755:SF1">
    <property type="entry name" value="3-DEOXY-D-MANNO-OCTULOSONIC ACID TRANSFERASE, MITOCHONDRIAL-RELATED"/>
    <property type="match status" value="1"/>
</dbReference>
<dbReference type="GO" id="GO:0043842">
    <property type="term" value="F:Kdo transferase activity"/>
    <property type="evidence" value="ECO:0007669"/>
    <property type="project" value="UniProtKB-EC"/>
</dbReference>
<name>A0A2N3IF36_9BACT</name>
<keyword evidence="8" id="KW-1003">Cell membrane</keyword>
<dbReference type="InterPro" id="IPR038107">
    <property type="entry name" value="Glycos_transf_N_sf"/>
</dbReference>
<dbReference type="InterPro" id="IPR007507">
    <property type="entry name" value="Glycos_transf_N"/>
</dbReference>
<gene>
    <name evidence="10" type="ORF">Rain11_1487</name>
</gene>
<dbReference type="GO" id="GO:0005886">
    <property type="term" value="C:plasma membrane"/>
    <property type="evidence" value="ECO:0007669"/>
    <property type="project" value="UniProtKB-SubCell"/>
</dbReference>
<dbReference type="Gene3D" id="3.40.50.11720">
    <property type="entry name" value="3-Deoxy-D-manno-octulosonic-acid transferase, N-terminal domain"/>
    <property type="match status" value="1"/>
</dbReference>
<dbReference type="InterPro" id="IPR039901">
    <property type="entry name" value="Kdotransferase"/>
</dbReference>